<protein>
    <submittedName>
        <fullName evidence="5">Uncharacterized protein</fullName>
    </submittedName>
</protein>
<dbReference type="Pfam" id="PF18962">
    <property type="entry name" value="Por_Secre_tail"/>
    <property type="match status" value="1"/>
</dbReference>
<keyword evidence="6" id="KW-1185">Reference proteome</keyword>
<organism evidence="5 6">
    <name type="scientific">Flavobacterium croceum DSM 17960</name>
    <dbReference type="NCBI Taxonomy" id="1121886"/>
    <lineage>
        <taxon>Bacteria</taxon>
        <taxon>Pseudomonadati</taxon>
        <taxon>Bacteroidota</taxon>
        <taxon>Flavobacteriia</taxon>
        <taxon>Flavobacteriales</taxon>
        <taxon>Flavobacteriaceae</taxon>
        <taxon>Flavobacterium</taxon>
    </lineage>
</organism>
<feature type="domain" description="PorZ N-terminal beta-propeller" evidence="4">
    <location>
        <begin position="70"/>
        <end position="228"/>
    </location>
</feature>
<evidence type="ECO:0000313" key="6">
    <source>
        <dbReference type="Proteomes" id="UP000237056"/>
    </source>
</evidence>
<dbReference type="SUPFAM" id="SSF50969">
    <property type="entry name" value="YVTN repeat-like/Quinoprotein amine dehydrogenase"/>
    <property type="match status" value="1"/>
</dbReference>
<dbReference type="SUPFAM" id="SSF101898">
    <property type="entry name" value="NHL repeat"/>
    <property type="match status" value="1"/>
</dbReference>
<dbReference type="EMBL" id="PQNY01000001">
    <property type="protein sequence ID" value="POS03192.1"/>
    <property type="molecule type" value="Genomic_DNA"/>
</dbReference>
<dbReference type="Proteomes" id="UP000237056">
    <property type="component" value="Unassembled WGS sequence"/>
</dbReference>
<accession>A0A2S4NBW9</accession>
<dbReference type="NCBIfam" id="TIGR04183">
    <property type="entry name" value="Por_Secre_tail"/>
    <property type="match status" value="1"/>
</dbReference>
<comment type="caution">
    <text evidence="5">The sequence shown here is derived from an EMBL/GenBank/DDBJ whole genome shotgun (WGS) entry which is preliminary data.</text>
</comment>
<feature type="chain" id="PRO_5015564882" evidence="2">
    <location>
        <begin position="44"/>
        <end position="788"/>
    </location>
</feature>
<evidence type="ECO:0000313" key="5">
    <source>
        <dbReference type="EMBL" id="POS03192.1"/>
    </source>
</evidence>
<dbReference type="SUPFAM" id="SSF63829">
    <property type="entry name" value="Calcium-dependent phosphotriesterase"/>
    <property type="match status" value="1"/>
</dbReference>
<dbReference type="InterPro" id="IPR011044">
    <property type="entry name" value="Quino_amine_DH_bsu"/>
</dbReference>
<dbReference type="InterPro" id="IPR015943">
    <property type="entry name" value="WD40/YVTN_repeat-like_dom_sf"/>
</dbReference>
<evidence type="ECO:0000256" key="2">
    <source>
        <dbReference type="SAM" id="SignalP"/>
    </source>
</evidence>
<reference evidence="5 6" key="1">
    <citation type="submission" date="2018-01" db="EMBL/GenBank/DDBJ databases">
        <title>Genomic Encyclopedia of Type Strains, Phase I: the one thousand microbial genomes (KMG-I) project.</title>
        <authorList>
            <person name="Goeker M."/>
        </authorList>
    </citation>
    <scope>NUCLEOTIDE SEQUENCE [LARGE SCALE GENOMIC DNA]</scope>
    <source>
        <strain evidence="5 6">DSM 17960</strain>
    </source>
</reference>
<evidence type="ECO:0000259" key="4">
    <source>
        <dbReference type="Pfam" id="PF21544"/>
    </source>
</evidence>
<proteinExistence type="predicted"/>
<dbReference type="Gene3D" id="2.130.10.10">
    <property type="entry name" value="YVTN repeat-like/Quinoprotein amine dehydrogenase"/>
    <property type="match status" value="2"/>
</dbReference>
<dbReference type="InterPro" id="IPR048954">
    <property type="entry name" value="PorZ_N"/>
</dbReference>
<evidence type="ECO:0000256" key="1">
    <source>
        <dbReference type="ARBA" id="ARBA00022729"/>
    </source>
</evidence>
<feature type="domain" description="Secretion system C-terminal sorting" evidence="3">
    <location>
        <begin position="706"/>
        <end position="786"/>
    </location>
</feature>
<gene>
    <name evidence="5" type="ORF">Q361_101301</name>
</gene>
<name>A0A2S4NBW9_9FLAO</name>
<dbReference type="InterPro" id="IPR026444">
    <property type="entry name" value="Secre_tail"/>
</dbReference>
<dbReference type="Pfam" id="PF21544">
    <property type="entry name" value="PorZ_N_b_propeller"/>
    <property type="match status" value="1"/>
</dbReference>
<evidence type="ECO:0000259" key="3">
    <source>
        <dbReference type="Pfam" id="PF18962"/>
    </source>
</evidence>
<keyword evidence="1 2" id="KW-0732">Signal</keyword>
<dbReference type="AlphaFoldDB" id="A0A2S4NBW9"/>
<feature type="signal peptide" evidence="2">
    <location>
        <begin position="1"/>
        <end position="43"/>
    </location>
</feature>
<sequence>MFFIHEKSFIYVSLYLYKFITATQNKMLKKTVLLLLFSCATFAQTNQLWQSYFSYNNIKDVANLGGNVVAATENALFYKNFITNELKTITTVDGFKAENITAIYYQPTLKLIFVGNEKGMLLIHKADGTVLQKRGIIDEVPVPPSIKQINHFYEYNNKIYIATNYGISVFKLDTMEFGETYYMGPNGNTTKVLQIAVKEPYIYAATEYNGIRRALISSQFLDDYNQWNQLLGDYFKGVISFANEIYCINSSNAMERVNNMTNTVITTFPENVIDFRNTEDYVIVTTQNHVYVYNTSLVLVFHFQSTQNPKNPKFTCTTIVNNTVYIGTTTQGILTIPLNNSSQQEFVLPNGPFRNSVFRIKKASKYLWATYGTYDPVDYNPYYDGGPHSYPMNKYSKEAGWELLDLPEIFNARCMTRIILNPKNDNDFFVGSSFSGLLKFVNNTPTILYDDTNTGSDPLQPLESNGDQIRVNGGGYDSNGDFWFTTSLTTKGLNILKKNGQLTRIDLTPGVSEPYYEQYPNMLVDKNNTKWLASYRSNGVIGYNEKNNKFVSIKMGTEGNLPFQDTRALAIDNKNQLWIGTIRGLRVVQTDAFFSDDQIQSKSIIILENGQAQELFYDQFITDIEVDGANRKWVSLADAGVYLVSPDGQNTIYHFTKDNSPLPSNNINDIDIDGVTGEVFFATDKGLVSFKGTATKASDNLNNVFVYPNPVRPEFTGTVKIAALTNKANVKITDIEGNLVFETTSEGGTVEWDTTAFGSYKVASGVYMVFISAEDGIETTVKKIMIVR</sequence>